<dbReference type="GO" id="GO:0003677">
    <property type="term" value="F:DNA binding"/>
    <property type="evidence" value="ECO:0007669"/>
    <property type="project" value="UniProtKB-UniRule"/>
</dbReference>
<evidence type="ECO:0000256" key="4">
    <source>
        <dbReference type="SAM" id="MobiDB-lite"/>
    </source>
</evidence>
<accession>A0A3Q7H9V3</accession>
<evidence type="ECO:0000259" key="5">
    <source>
        <dbReference type="PROSITE" id="PS50071"/>
    </source>
</evidence>
<dbReference type="Gene3D" id="1.10.10.60">
    <property type="entry name" value="Homeodomain-like"/>
    <property type="match status" value="1"/>
</dbReference>
<dbReference type="Gramene" id="Solyc05g015035.1.1">
    <property type="protein sequence ID" value="Solyc05g015035.1.1"/>
    <property type="gene ID" value="Solyc05g015035.1"/>
</dbReference>
<organism evidence="6">
    <name type="scientific">Solanum lycopersicum</name>
    <name type="common">Tomato</name>
    <name type="synonym">Lycopersicon esculentum</name>
    <dbReference type="NCBI Taxonomy" id="4081"/>
    <lineage>
        <taxon>Eukaryota</taxon>
        <taxon>Viridiplantae</taxon>
        <taxon>Streptophyta</taxon>
        <taxon>Embryophyta</taxon>
        <taxon>Tracheophyta</taxon>
        <taxon>Spermatophyta</taxon>
        <taxon>Magnoliopsida</taxon>
        <taxon>eudicotyledons</taxon>
        <taxon>Gunneridae</taxon>
        <taxon>Pentapetalae</taxon>
        <taxon>asterids</taxon>
        <taxon>lamiids</taxon>
        <taxon>Solanales</taxon>
        <taxon>Solanaceae</taxon>
        <taxon>Solanoideae</taxon>
        <taxon>Solaneae</taxon>
        <taxon>Solanum</taxon>
        <taxon>Solanum subgen. Lycopersicon</taxon>
    </lineage>
</organism>
<dbReference type="PANTHER" id="PTHR45654">
    <property type="entry name" value="HOMEOBOX-LEUCINE ZIPPER PROTEIN MERISTEM L1"/>
    <property type="match status" value="1"/>
</dbReference>
<feature type="region of interest" description="Disordered" evidence="4">
    <location>
        <begin position="1"/>
        <end position="27"/>
    </location>
</feature>
<name>A0A3Q7H9V3_SOLLC</name>
<evidence type="ECO:0000256" key="2">
    <source>
        <dbReference type="PROSITE-ProRule" id="PRU00108"/>
    </source>
</evidence>
<keyword evidence="2 3" id="KW-0238">DNA-binding</keyword>
<keyword evidence="7" id="KW-1185">Reference proteome</keyword>
<reference evidence="6" key="1">
    <citation type="journal article" date="2012" name="Nature">
        <title>The tomato genome sequence provides insights into fleshy fruit evolution.</title>
        <authorList>
            <consortium name="Tomato Genome Consortium"/>
        </authorList>
    </citation>
    <scope>NUCLEOTIDE SEQUENCE [LARGE SCALE GENOMIC DNA]</scope>
    <source>
        <strain evidence="6">cv. Heinz 1706</strain>
    </source>
</reference>
<dbReference type="InParanoid" id="A0A3Q7H9V3"/>
<dbReference type="SMART" id="SM00389">
    <property type="entry name" value="HOX"/>
    <property type="match status" value="1"/>
</dbReference>
<dbReference type="Pfam" id="PF00046">
    <property type="entry name" value="Homeodomain"/>
    <property type="match status" value="1"/>
</dbReference>
<evidence type="ECO:0000313" key="6">
    <source>
        <dbReference type="EnsemblPlants" id="Solyc05g015035.1.1"/>
    </source>
</evidence>
<dbReference type="InterPro" id="IPR009057">
    <property type="entry name" value="Homeodomain-like_sf"/>
</dbReference>
<dbReference type="GO" id="GO:0005634">
    <property type="term" value="C:nucleus"/>
    <property type="evidence" value="ECO:0007669"/>
    <property type="project" value="UniProtKB-SubCell"/>
</dbReference>
<dbReference type="PANTHER" id="PTHR45654:SF9">
    <property type="entry name" value="HOMEOBOX-LEUCINE ZIPPER PROTEIN HDG10-RELATED"/>
    <property type="match status" value="1"/>
</dbReference>
<dbReference type="OMA" id="FELHADH"/>
<protein>
    <recommendedName>
        <fullName evidence="5">Homeobox domain-containing protein</fullName>
    </recommendedName>
</protein>
<dbReference type="CDD" id="cd00086">
    <property type="entry name" value="homeodomain"/>
    <property type="match status" value="1"/>
</dbReference>
<dbReference type="InterPro" id="IPR001356">
    <property type="entry name" value="HD"/>
</dbReference>
<evidence type="ECO:0000256" key="1">
    <source>
        <dbReference type="ARBA" id="ARBA00004123"/>
    </source>
</evidence>
<feature type="compositionally biased region" description="Basic and acidic residues" evidence="4">
    <location>
        <begin position="17"/>
        <end position="27"/>
    </location>
</feature>
<proteinExistence type="predicted"/>
<sequence>MTDFGEEPAGESSNLQKRSERDGQYHKYSMEQIQRLDAFFKKCPHPDEDQQKQLGREAGLDHMQVKFWFQNRRAQAKVILIS</sequence>
<evidence type="ECO:0000256" key="3">
    <source>
        <dbReference type="RuleBase" id="RU000682"/>
    </source>
</evidence>
<keyword evidence="2 3" id="KW-0371">Homeobox</keyword>
<dbReference type="AlphaFoldDB" id="A0A3Q7H9V3"/>
<dbReference type="EnsemblPlants" id="Solyc05g015035.1.1">
    <property type="protein sequence ID" value="Solyc05g015035.1.1"/>
    <property type="gene ID" value="Solyc05g015035.1"/>
</dbReference>
<keyword evidence="2 3" id="KW-0539">Nucleus</keyword>
<dbReference type="SUPFAM" id="SSF46689">
    <property type="entry name" value="Homeodomain-like"/>
    <property type="match status" value="1"/>
</dbReference>
<dbReference type="InterPro" id="IPR042160">
    <property type="entry name" value="HD-Zip_IV"/>
</dbReference>
<comment type="subcellular location">
    <subcellularLocation>
        <location evidence="1 2 3">Nucleus</location>
    </subcellularLocation>
</comment>
<dbReference type="Proteomes" id="UP000004994">
    <property type="component" value="Chromosome 5"/>
</dbReference>
<feature type="DNA-binding region" description="Homeobox" evidence="2">
    <location>
        <begin position="21"/>
        <end position="80"/>
    </location>
</feature>
<reference evidence="6" key="2">
    <citation type="submission" date="2019-01" db="UniProtKB">
        <authorList>
            <consortium name="EnsemblPlants"/>
        </authorList>
    </citation>
    <scope>IDENTIFICATION</scope>
    <source>
        <strain evidence="6">cv. Heinz 1706</strain>
    </source>
</reference>
<evidence type="ECO:0000313" key="7">
    <source>
        <dbReference type="Proteomes" id="UP000004994"/>
    </source>
</evidence>
<dbReference type="PROSITE" id="PS50071">
    <property type="entry name" value="HOMEOBOX_2"/>
    <property type="match status" value="1"/>
</dbReference>
<feature type="domain" description="Homeobox" evidence="5">
    <location>
        <begin position="19"/>
        <end position="79"/>
    </location>
</feature>